<accession>A0A097IHY2</accession>
<dbReference type="InterPro" id="IPR036866">
    <property type="entry name" value="RibonucZ/Hydroxyglut_hydro"/>
</dbReference>
<dbReference type="PANTHER" id="PTHR46018:SF4">
    <property type="entry name" value="METALLO-HYDROLASE YHFI-RELATED"/>
    <property type="match status" value="1"/>
</dbReference>
<dbReference type="STRING" id="558173.CDOO_10945"/>
<evidence type="ECO:0000313" key="3">
    <source>
        <dbReference type="Proteomes" id="UP000029914"/>
    </source>
</evidence>
<dbReference type="OrthoDB" id="9800940at2"/>
<dbReference type="KEGG" id="cdo:CDOO_10945"/>
<evidence type="ECO:0000313" key="2">
    <source>
        <dbReference type="EMBL" id="AIT61726.1"/>
    </source>
</evidence>
<dbReference type="AlphaFoldDB" id="A0A097IHY2"/>
<dbReference type="EMBL" id="CP006764">
    <property type="protein sequence ID" value="AIT61726.1"/>
    <property type="molecule type" value="Genomic_DNA"/>
</dbReference>
<organism evidence="2 3">
    <name type="scientific">Corynebacterium doosanense CAU 212 = DSM 45436</name>
    <dbReference type="NCBI Taxonomy" id="558173"/>
    <lineage>
        <taxon>Bacteria</taxon>
        <taxon>Bacillati</taxon>
        <taxon>Actinomycetota</taxon>
        <taxon>Actinomycetes</taxon>
        <taxon>Mycobacteriales</taxon>
        <taxon>Corynebacteriaceae</taxon>
        <taxon>Corynebacterium</taxon>
    </lineage>
</organism>
<dbReference type="SUPFAM" id="SSF56281">
    <property type="entry name" value="Metallo-hydrolase/oxidoreductase"/>
    <property type="match status" value="1"/>
</dbReference>
<gene>
    <name evidence="2" type="ORF">CDOO_10945</name>
</gene>
<protein>
    <recommendedName>
        <fullName evidence="1">Metallo-beta-lactamase domain-containing protein</fullName>
    </recommendedName>
</protein>
<keyword evidence="3" id="KW-1185">Reference proteome</keyword>
<dbReference type="CDD" id="cd07716">
    <property type="entry name" value="RNaseZ_short-form-like_MBL-fold"/>
    <property type="match status" value="1"/>
</dbReference>
<dbReference type="eggNOG" id="COG1234">
    <property type="taxonomic scope" value="Bacteria"/>
</dbReference>
<dbReference type="Gene3D" id="3.60.15.10">
    <property type="entry name" value="Ribonuclease Z/Hydroxyacylglutathione hydrolase-like"/>
    <property type="match status" value="1"/>
</dbReference>
<dbReference type="PANTHER" id="PTHR46018">
    <property type="entry name" value="ZINC PHOSPHODIESTERASE ELAC PROTEIN 1"/>
    <property type="match status" value="1"/>
</dbReference>
<dbReference type="Proteomes" id="UP000029914">
    <property type="component" value="Chromosome"/>
</dbReference>
<dbReference type="GO" id="GO:0042781">
    <property type="term" value="F:3'-tRNA processing endoribonuclease activity"/>
    <property type="evidence" value="ECO:0007669"/>
    <property type="project" value="TreeGrafter"/>
</dbReference>
<proteinExistence type="predicted"/>
<evidence type="ECO:0000259" key="1">
    <source>
        <dbReference type="Pfam" id="PF12706"/>
    </source>
</evidence>
<reference evidence="2 3" key="1">
    <citation type="submission" date="2013-09" db="EMBL/GenBank/DDBJ databases">
        <title>Complete genome sequence of Corynebacterium doosanense CAU 212(T) (=DSM 45436(T)), isolated from activated sludge.</title>
        <authorList>
            <person name="Schaffert L."/>
            <person name="Albersmeier A."/>
            <person name="Kalinowski J."/>
            <person name="Ruckert C."/>
        </authorList>
    </citation>
    <scope>NUCLEOTIDE SEQUENCE [LARGE SCALE GENOMIC DNA]</scope>
    <source>
        <strain evidence="2 3">CAU 212</strain>
    </source>
</reference>
<feature type="domain" description="Metallo-beta-lactamase" evidence="1">
    <location>
        <begin position="36"/>
        <end position="223"/>
    </location>
</feature>
<dbReference type="Pfam" id="PF12706">
    <property type="entry name" value="Lactamase_B_2"/>
    <property type="match status" value="1"/>
</dbReference>
<name>A0A097IHY2_9CORY</name>
<dbReference type="InterPro" id="IPR001279">
    <property type="entry name" value="Metallo-B-lactamas"/>
</dbReference>
<dbReference type="HOGENOM" id="CLU_031317_3_0_11"/>
<dbReference type="RefSeq" id="WP_018020573.1">
    <property type="nucleotide sequence ID" value="NZ_AQUX01000001.1"/>
</dbReference>
<sequence length="255" mass="27193">MQLTILGCSGSVGAPGNPASGYLISVDDAPSVVMDLGPGTFANLQVHQDPTDAHVVFSHLHADHCLDFPSLMVWRRFHPDAPSKGRNLCIGPAHTPVHLGRLSSDDPDGVDDMSDTFAFSPWSERQTEILDRVRITPYRVAHPVETYAMRVEETGGTGSFCYSGDTGVSTNLVEAARGVDYFFCEAGWGPTSEGRPEGMHLSGADAGRAAREAGVKTLVLVHIQPWADVEATVAAARAEFDGEIVLGQAGMVFDA</sequence>